<evidence type="ECO:0000256" key="1">
    <source>
        <dbReference type="SAM" id="Phobius"/>
    </source>
</evidence>
<evidence type="ECO:0000313" key="2">
    <source>
        <dbReference type="EMBL" id="CEF98722.1"/>
    </source>
</evidence>
<sequence length="173" mass="18786">MGRVKRYFIDRGLGPEDLIPAFVFHETISIAFAASTWIAAYAIEPTRTVLRPLRGTKAAKAMAKPFGAALELATKQTAKAVTRIPALKRASAERLTVSLAESLMFRGSIKPITFGGKLWLSYEFVKWLKRDAVAAAEVNKGKSGKGGKSGGRNTLASVSLELAKSQRYQLQNS</sequence>
<name>A0A090M7Q6_OSTTA</name>
<keyword evidence="1" id="KW-0812">Transmembrane</keyword>
<organism evidence="2 3">
    <name type="scientific">Ostreococcus tauri</name>
    <name type="common">Marine green alga</name>
    <dbReference type="NCBI Taxonomy" id="70448"/>
    <lineage>
        <taxon>Eukaryota</taxon>
        <taxon>Viridiplantae</taxon>
        <taxon>Chlorophyta</taxon>
        <taxon>Mamiellophyceae</taxon>
        <taxon>Mamiellales</taxon>
        <taxon>Bathycoccaceae</taxon>
        <taxon>Ostreococcus</taxon>
    </lineage>
</organism>
<dbReference type="EMBL" id="CAID01000007">
    <property type="protein sequence ID" value="CEF98722.1"/>
    <property type="molecule type" value="Genomic_DNA"/>
</dbReference>
<dbReference type="RefSeq" id="XP_022839433.1">
    <property type="nucleotide sequence ID" value="XM_022983801.1"/>
</dbReference>
<dbReference type="OrthoDB" id="6239435at2759"/>
<proteinExistence type="predicted"/>
<keyword evidence="3" id="KW-1185">Reference proteome</keyword>
<dbReference type="Proteomes" id="UP000009170">
    <property type="component" value="Unassembled WGS sequence"/>
</dbReference>
<accession>A0A090M7Q6</accession>
<dbReference type="KEGG" id="ota:OT_ostta07g02460"/>
<gene>
    <name evidence="2" type="ORF">OT_ostta07g02460</name>
</gene>
<keyword evidence="1" id="KW-0472">Membrane</keyword>
<dbReference type="GeneID" id="34945987"/>
<reference evidence="2 3" key="2">
    <citation type="journal article" date="2014" name="BMC Genomics">
        <title>An improved genome of the model marine alga Ostreococcus tauri unfolds by assessing Illumina de novo assemblies.</title>
        <authorList>
            <person name="Blanc-Mathieu R."/>
            <person name="Verhelst B."/>
            <person name="Derelle E."/>
            <person name="Rombauts S."/>
            <person name="Bouget F.Y."/>
            <person name="Carre I."/>
            <person name="Chateau A."/>
            <person name="Eyre-Walker A."/>
            <person name="Grimsley N."/>
            <person name="Moreau H."/>
            <person name="Piegu B."/>
            <person name="Rivals E."/>
            <person name="Schackwitz W."/>
            <person name="Van de Peer Y."/>
            <person name="Piganeau G."/>
        </authorList>
    </citation>
    <scope>NUCLEOTIDE SEQUENCE [LARGE SCALE GENOMIC DNA]</scope>
    <source>
        <strain evidence="3">OTTH 0595 / CCAP 157/2 / RCC745</strain>
    </source>
</reference>
<evidence type="ECO:0000313" key="3">
    <source>
        <dbReference type="Proteomes" id="UP000009170"/>
    </source>
</evidence>
<dbReference type="InParanoid" id="A0A090M7Q6"/>
<dbReference type="AlphaFoldDB" id="A0A090M7Q6"/>
<comment type="caution">
    <text evidence="2">The sequence shown here is derived from an EMBL/GenBank/DDBJ whole genome shotgun (WGS) entry which is preliminary data.</text>
</comment>
<keyword evidence="1" id="KW-1133">Transmembrane helix</keyword>
<reference evidence="3" key="1">
    <citation type="journal article" date="2006" name="Proc. Natl. Acad. Sci. U.S.A.">
        <title>Genome analysis of the smallest free-living eukaryote Ostreococcus tauri unveils many unique features.</title>
        <authorList>
            <person name="Derelle E."/>
            <person name="Ferraz C."/>
            <person name="Rombauts S."/>
            <person name="Rouze P."/>
            <person name="Worden A.Z."/>
            <person name="Robbens S."/>
            <person name="Partensky F."/>
            <person name="Degroeve S."/>
            <person name="Echeynie S."/>
            <person name="Cooke R."/>
            <person name="Saeys Y."/>
            <person name="Wuyts J."/>
            <person name="Jabbari K."/>
            <person name="Bowler C."/>
            <person name="Panaud O."/>
            <person name="Piegu B."/>
            <person name="Ball S.G."/>
            <person name="Ral J.-P."/>
            <person name="Bouget F.-Y."/>
            <person name="Piganeau G."/>
            <person name="De Baets B."/>
            <person name="Picard A."/>
            <person name="Delseny M."/>
            <person name="Demaille J."/>
            <person name="Van de Peer Y."/>
            <person name="Moreau H."/>
        </authorList>
    </citation>
    <scope>NUCLEOTIDE SEQUENCE [LARGE SCALE GENOMIC DNA]</scope>
    <source>
        <strain evidence="3">OTTH 0595 / CCAP 157/2 / RCC745</strain>
    </source>
</reference>
<protein>
    <submittedName>
        <fullName evidence="2">Unnamed product</fullName>
    </submittedName>
</protein>
<feature type="transmembrane region" description="Helical" evidence="1">
    <location>
        <begin position="21"/>
        <end position="43"/>
    </location>
</feature>